<proteinExistence type="predicted"/>
<dbReference type="KEGG" id="mbry:B1812_12090"/>
<organism evidence="1 2">
    <name type="scientific">Methylocystis bryophila</name>
    <dbReference type="NCBI Taxonomy" id="655015"/>
    <lineage>
        <taxon>Bacteria</taxon>
        <taxon>Pseudomonadati</taxon>
        <taxon>Pseudomonadota</taxon>
        <taxon>Alphaproteobacteria</taxon>
        <taxon>Hyphomicrobiales</taxon>
        <taxon>Methylocystaceae</taxon>
        <taxon>Methylocystis</taxon>
    </lineage>
</organism>
<protein>
    <submittedName>
        <fullName evidence="1">Uncharacterized protein</fullName>
    </submittedName>
</protein>
<evidence type="ECO:0000313" key="1">
    <source>
        <dbReference type="EMBL" id="ARN83603.1"/>
    </source>
</evidence>
<dbReference type="OrthoDB" id="8448927at2"/>
<accession>A0A1W6N196</accession>
<name>A0A1W6N196_9HYPH</name>
<dbReference type="AlphaFoldDB" id="A0A1W6N196"/>
<keyword evidence="2" id="KW-1185">Reference proteome</keyword>
<reference evidence="1 2" key="1">
    <citation type="submission" date="2017-02" db="EMBL/GenBank/DDBJ databases">
        <authorList>
            <person name="Peterson S.W."/>
        </authorList>
    </citation>
    <scope>NUCLEOTIDE SEQUENCE [LARGE SCALE GENOMIC DNA]</scope>
    <source>
        <strain evidence="1 2">S285</strain>
    </source>
</reference>
<dbReference type="Proteomes" id="UP000193978">
    <property type="component" value="Chromosome"/>
</dbReference>
<dbReference type="EMBL" id="CP019948">
    <property type="protein sequence ID" value="ARN83603.1"/>
    <property type="molecule type" value="Genomic_DNA"/>
</dbReference>
<evidence type="ECO:0000313" key="2">
    <source>
        <dbReference type="Proteomes" id="UP000193978"/>
    </source>
</evidence>
<dbReference type="RefSeq" id="WP_085773682.1">
    <property type="nucleotide sequence ID" value="NZ_AP027149.1"/>
</dbReference>
<sequence>MDNEMAFRGTFDVNSLPGMRPGGWYIGFACRNCRRHFAIMDDPTGSGQIRFAGDAAFRAACPNCEASHDFRVAELVLFEAAQGGPVSTA</sequence>
<gene>
    <name evidence="1" type="ORF">B1812_12090</name>
</gene>